<dbReference type="EMBL" id="BAUU01000024">
    <property type="protein sequence ID" value="GAE31789.1"/>
    <property type="molecule type" value="Genomic_DNA"/>
</dbReference>
<reference evidence="1" key="1">
    <citation type="journal article" date="2014" name="Genome Announc.">
        <title>Draft Genome Sequences of Three Alkaliphilic Bacillus Strains, Bacillus wakoensis JCM 9140T, Bacillus akibai JCM 9157T, and Bacillus hemicellulosilyticus JCM 9152T.</title>
        <authorList>
            <person name="Yuki M."/>
            <person name="Oshima K."/>
            <person name="Suda W."/>
            <person name="Oshida Y."/>
            <person name="Kitamura K."/>
            <person name="Iida T."/>
            <person name="Hattori M."/>
            <person name="Ohkuma M."/>
        </authorList>
    </citation>
    <scope>NUCLEOTIDE SEQUENCE [LARGE SCALE GENOMIC DNA]</scope>
    <source>
        <strain evidence="1">JCM 9152</strain>
    </source>
</reference>
<gene>
    <name evidence="1" type="ORF">JCM9152_3276</name>
</gene>
<protein>
    <submittedName>
        <fullName evidence="1">Competence transcription factor</fullName>
    </submittedName>
</protein>
<proteinExistence type="predicted"/>
<dbReference type="Proteomes" id="UP000018895">
    <property type="component" value="Unassembled WGS sequence"/>
</dbReference>
<accession>W4QKB0</accession>
<evidence type="ECO:0000313" key="2">
    <source>
        <dbReference type="Proteomes" id="UP000018895"/>
    </source>
</evidence>
<sequence>MISTIVTHYEITKDTMALLPARKIDYHTLAIEPHQQRKVDQVTLSLIKDACLHGGSTYDGRRLAVISQTGAQNKVPIPINPNEFIYAFPTSSPSSPDCIWIFYHHVKTIQPHLKNPDYSLIVFKNYEKLEVPISLQVLQRQMQRTSYCIVRFSKGWEKE</sequence>
<dbReference type="InterPro" id="IPR010461">
    <property type="entry name" value="ComK"/>
</dbReference>
<dbReference type="AlphaFoldDB" id="W4QKB0"/>
<organism evidence="1 2">
    <name type="scientific">Halalkalibacter hemicellulosilyticusJCM 9152</name>
    <dbReference type="NCBI Taxonomy" id="1236971"/>
    <lineage>
        <taxon>Bacteria</taxon>
        <taxon>Bacillati</taxon>
        <taxon>Bacillota</taxon>
        <taxon>Bacilli</taxon>
        <taxon>Bacillales</taxon>
        <taxon>Bacillaceae</taxon>
        <taxon>Halalkalibacter</taxon>
    </lineage>
</organism>
<comment type="caution">
    <text evidence="1">The sequence shown here is derived from an EMBL/GenBank/DDBJ whole genome shotgun (WGS) entry which is preliminary data.</text>
</comment>
<dbReference type="GO" id="GO:0030420">
    <property type="term" value="P:establishment of competence for transformation"/>
    <property type="evidence" value="ECO:0007669"/>
    <property type="project" value="InterPro"/>
</dbReference>
<evidence type="ECO:0000313" key="1">
    <source>
        <dbReference type="EMBL" id="GAE31789.1"/>
    </source>
</evidence>
<dbReference type="STRING" id="1236971.JCM9152_3276"/>
<name>W4QKB0_9BACI</name>
<dbReference type="Pfam" id="PF06338">
    <property type="entry name" value="ComK"/>
    <property type="match status" value="1"/>
</dbReference>
<dbReference type="RefSeq" id="WP_235715730.1">
    <property type="nucleotide sequence ID" value="NZ_BAUU01000024.1"/>
</dbReference>
<keyword evidence="2" id="KW-1185">Reference proteome</keyword>